<dbReference type="EMBL" id="JACOGK010000005">
    <property type="protein sequence ID" value="MBC3536200.1"/>
    <property type="molecule type" value="Genomic_DNA"/>
</dbReference>
<keyword evidence="6" id="KW-0479">Metal-binding</keyword>
<keyword evidence="8" id="KW-0067">ATP-binding</keyword>
<comment type="caution">
    <text evidence="11">The sequence shown here is derived from an EMBL/GenBank/DDBJ whole genome shotgun (WGS) entry which is preliminary data.</text>
</comment>
<keyword evidence="4" id="KW-0963">Cytoplasm</keyword>
<dbReference type="PANTHER" id="PTHR33540:SF2">
    <property type="entry name" value="TRNA THREONYLCARBAMOYLADENOSINE BIOSYNTHESIS PROTEIN TSAE"/>
    <property type="match status" value="1"/>
</dbReference>
<dbReference type="Gene3D" id="3.40.50.300">
    <property type="entry name" value="P-loop containing nucleotide triphosphate hydrolases"/>
    <property type="match status" value="1"/>
</dbReference>
<evidence type="ECO:0000256" key="5">
    <source>
        <dbReference type="ARBA" id="ARBA00022694"/>
    </source>
</evidence>
<evidence type="ECO:0000256" key="3">
    <source>
        <dbReference type="ARBA" id="ARBA00019010"/>
    </source>
</evidence>
<evidence type="ECO:0000313" key="12">
    <source>
        <dbReference type="Proteomes" id="UP000606870"/>
    </source>
</evidence>
<dbReference type="NCBIfam" id="TIGR00150">
    <property type="entry name" value="T6A_YjeE"/>
    <property type="match status" value="1"/>
</dbReference>
<dbReference type="PANTHER" id="PTHR33540">
    <property type="entry name" value="TRNA THREONYLCARBAMOYLADENOSINE BIOSYNTHESIS PROTEIN TSAE"/>
    <property type="match status" value="1"/>
</dbReference>
<evidence type="ECO:0000256" key="4">
    <source>
        <dbReference type="ARBA" id="ARBA00022490"/>
    </source>
</evidence>
<accession>A0ABR6VFX3</accession>
<keyword evidence="9" id="KW-0460">Magnesium</keyword>
<name>A0ABR6VFX3_9FIRM</name>
<sequence length="156" mass="17291">MIMDVTTHGEAETIALGEALGPVLKAGDVFALQGDLGAGKTHFVQGIAKGMGITDTVVSPTFTILNYYEHALPLQHFDFYRLEEEAELDNLGFDDYLPGGVTVIEWSEKFPDRLPADAAIIRIDKVSVTDRVFHFDFQGSRWASVEKEVENYVTSH</sequence>
<evidence type="ECO:0000256" key="2">
    <source>
        <dbReference type="ARBA" id="ARBA00007599"/>
    </source>
</evidence>
<gene>
    <name evidence="11" type="primary">tsaE</name>
    <name evidence="11" type="ORF">H8J70_02870</name>
</gene>
<evidence type="ECO:0000313" key="11">
    <source>
        <dbReference type="EMBL" id="MBC3536200.1"/>
    </source>
</evidence>
<reference evidence="11 12" key="1">
    <citation type="submission" date="2020-08" db="EMBL/GenBank/DDBJ databases">
        <authorList>
            <person name="Liu C."/>
            <person name="Sun Q."/>
        </authorList>
    </citation>
    <scope>NUCLEOTIDE SEQUENCE [LARGE SCALE GENOMIC DNA]</scope>
    <source>
        <strain evidence="11 12">NSJ-59</strain>
    </source>
</reference>
<keyword evidence="5" id="KW-0819">tRNA processing</keyword>
<dbReference type="InterPro" id="IPR027417">
    <property type="entry name" value="P-loop_NTPase"/>
</dbReference>
<dbReference type="InterPro" id="IPR003442">
    <property type="entry name" value="T6A_TsaE"/>
</dbReference>
<evidence type="ECO:0000256" key="9">
    <source>
        <dbReference type="ARBA" id="ARBA00022842"/>
    </source>
</evidence>
<keyword evidence="12" id="KW-1185">Reference proteome</keyword>
<evidence type="ECO:0000256" key="1">
    <source>
        <dbReference type="ARBA" id="ARBA00004496"/>
    </source>
</evidence>
<dbReference type="SUPFAM" id="SSF52540">
    <property type="entry name" value="P-loop containing nucleoside triphosphate hydrolases"/>
    <property type="match status" value="1"/>
</dbReference>
<evidence type="ECO:0000256" key="7">
    <source>
        <dbReference type="ARBA" id="ARBA00022741"/>
    </source>
</evidence>
<comment type="subcellular location">
    <subcellularLocation>
        <location evidence="1">Cytoplasm</location>
    </subcellularLocation>
</comment>
<dbReference type="RefSeq" id="WP_186502357.1">
    <property type="nucleotide sequence ID" value="NZ_JACOGK010000005.1"/>
</dbReference>
<organism evidence="11 12">
    <name type="scientific">Megasphaera hominis</name>
    <dbReference type="NCBI Taxonomy" id="159836"/>
    <lineage>
        <taxon>Bacteria</taxon>
        <taxon>Bacillati</taxon>
        <taxon>Bacillota</taxon>
        <taxon>Negativicutes</taxon>
        <taxon>Veillonellales</taxon>
        <taxon>Veillonellaceae</taxon>
        <taxon>Megasphaera</taxon>
    </lineage>
</organism>
<protein>
    <recommendedName>
        <fullName evidence="3">tRNA threonylcarbamoyladenosine biosynthesis protein TsaE</fullName>
    </recommendedName>
    <alternativeName>
        <fullName evidence="10">t(6)A37 threonylcarbamoyladenosine biosynthesis protein TsaE</fullName>
    </alternativeName>
</protein>
<dbReference type="Pfam" id="PF02367">
    <property type="entry name" value="TsaE"/>
    <property type="match status" value="1"/>
</dbReference>
<evidence type="ECO:0000256" key="8">
    <source>
        <dbReference type="ARBA" id="ARBA00022840"/>
    </source>
</evidence>
<evidence type="ECO:0000256" key="10">
    <source>
        <dbReference type="ARBA" id="ARBA00032441"/>
    </source>
</evidence>
<comment type="similarity">
    <text evidence="2">Belongs to the TsaE family.</text>
</comment>
<evidence type="ECO:0000256" key="6">
    <source>
        <dbReference type="ARBA" id="ARBA00022723"/>
    </source>
</evidence>
<dbReference type="Proteomes" id="UP000606870">
    <property type="component" value="Unassembled WGS sequence"/>
</dbReference>
<keyword evidence="7" id="KW-0547">Nucleotide-binding</keyword>
<proteinExistence type="inferred from homology"/>